<dbReference type="PANTHER" id="PTHR31286:SF167">
    <property type="entry name" value="OS09G0268800 PROTEIN"/>
    <property type="match status" value="1"/>
</dbReference>
<sequence>MELNLEQLDRALVLTEEEARGVTLSEVEWEGCREVTGFMMVACLLTPRPFRYDVLKATLLSILRPVRGMELKLLQGNRFLLNFQHELDRDKALAGRPWIFDRNLMLLSQLGLEDNPMSVDLSTSPFHVRIHGLSIRLMTQEVGMAIGNRLEKIVEVAYGRSSTYWGDQLRILVALSIRKPLQRQMQIRSPSGEELTVSFTYEKLPTFYYGCGVLGHIARDCIQRFGQGEEIRSEDDLPYGPWLREIRTGGNTTVTGDGSWGRGGGGWGLERGSVTVGSVGRRGASIFDAPAMAEMGRATVGGRMPPAAEGGDGLGEGRGDRGGEVGMVDTNVGRAGRIMEWTKAEGEAAGMGWGGGLAGWREMGPVGTESGLIPNSSWDVGDQGGSGEGVGPWADAGLKGPADTKQTGIEQIDSSVFSQRQERQIGNQGGNHGGEDSQQECALAGKAGSQNWSPPPGGGEGGLGGNGEEELRCGENFDRGRGKSISDSVVPLGGTYVFLCTSMEDLAKPVCQTYGWDGTVANGGLDVGRNAAEKFPDDSGCSAVD</sequence>
<name>A0AAE1YFC5_9LAMI</name>
<dbReference type="InterPro" id="IPR025558">
    <property type="entry name" value="DUF4283"/>
</dbReference>
<dbReference type="Proteomes" id="UP001293254">
    <property type="component" value="Unassembled WGS sequence"/>
</dbReference>
<feature type="compositionally biased region" description="Basic and acidic residues" evidence="1">
    <location>
        <begin position="469"/>
        <end position="481"/>
    </location>
</feature>
<comment type="caution">
    <text evidence="4">The sequence shown here is derived from an EMBL/GenBank/DDBJ whole genome shotgun (WGS) entry which is preliminary data.</text>
</comment>
<evidence type="ECO:0000256" key="1">
    <source>
        <dbReference type="SAM" id="MobiDB-lite"/>
    </source>
</evidence>
<keyword evidence="5" id="KW-1185">Reference proteome</keyword>
<dbReference type="PANTHER" id="PTHR31286">
    <property type="entry name" value="GLYCINE-RICH CELL WALL STRUCTURAL PROTEIN 1.8-LIKE"/>
    <property type="match status" value="1"/>
</dbReference>
<feature type="region of interest" description="Disordered" evidence="1">
    <location>
        <begin position="301"/>
        <end position="325"/>
    </location>
</feature>
<evidence type="ECO:0000313" key="5">
    <source>
        <dbReference type="Proteomes" id="UP001293254"/>
    </source>
</evidence>
<dbReference type="Pfam" id="PF14111">
    <property type="entry name" value="DUF4283"/>
    <property type="match status" value="1"/>
</dbReference>
<dbReference type="Pfam" id="PF14392">
    <property type="entry name" value="zf-CCHC_4"/>
    <property type="match status" value="1"/>
</dbReference>
<dbReference type="EMBL" id="JACGWO010000004">
    <property type="protein sequence ID" value="KAK4428982.1"/>
    <property type="molecule type" value="Genomic_DNA"/>
</dbReference>
<evidence type="ECO:0000259" key="3">
    <source>
        <dbReference type="Pfam" id="PF14392"/>
    </source>
</evidence>
<feature type="region of interest" description="Disordered" evidence="1">
    <location>
        <begin position="417"/>
        <end position="485"/>
    </location>
</feature>
<dbReference type="InterPro" id="IPR040256">
    <property type="entry name" value="At4g02000-like"/>
</dbReference>
<reference evidence="4" key="1">
    <citation type="submission" date="2020-06" db="EMBL/GenBank/DDBJ databases">
        <authorList>
            <person name="Li T."/>
            <person name="Hu X."/>
            <person name="Zhang T."/>
            <person name="Song X."/>
            <person name="Zhang H."/>
            <person name="Dai N."/>
            <person name="Sheng W."/>
            <person name="Hou X."/>
            <person name="Wei L."/>
        </authorList>
    </citation>
    <scope>NUCLEOTIDE SEQUENCE</scope>
    <source>
        <strain evidence="4">3651</strain>
        <tissue evidence="4">Leaf</tissue>
    </source>
</reference>
<proteinExistence type="predicted"/>
<protein>
    <recommendedName>
        <fullName evidence="6">CCHC-type domain-containing protein</fullName>
    </recommendedName>
</protein>
<feature type="region of interest" description="Disordered" evidence="1">
    <location>
        <begin position="361"/>
        <end position="405"/>
    </location>
</feature>
<gene>
    <name evidence="4" type="ORF">Salat_1198200</name>
</gene>
<accession>A0AAE1YFC5</accession>
<organism evidence="4 5">
    <name type="scientific">Sesamum alatum</name>
    <dbReference type="NCBI Taxonomy" id="300844"/>
    <lineage>
        <taxon>Eukaryota</taxon>
        <taxon>Viridiplantae</taxon>
        <taxon>Streptophyta</taxon>
        <taxon>Embryophyta</taxon>
        <taxon>Tracheophyta</taxon>
        <taxon>Spermatophyta</taxon>
        <taxon>Magnoliopsida</taxon>
        <taxon>eudicotyledons</taxon>
        <taxon>Gunneridae</taxon>
        <taxon>Pentapetalae</taxon>
        <taxon>asterids</taxon>
        <taxon>lamiids</taxon>
        <taxon>Lamiales</taxon>
        <taxon>Pedaliaceae</taxon>
        <taxon>Sesamum</taxon>
    </lineage>
</organism>
<reference evidence="4" key="2">
    <citation type="journal article" date="2024" name="Plant">
        <title>Genomic evolution and insights into agronomic trait innovations of Sesamum species.</title>
        <authorList>
            <person name="Miao H."/>
            <person name="Wang L."/>
            <person name="Qu L."/>
            <person name="Liu H."/>
            <person name="Sun Y."/>
            <person name="Le M."/>
            <person name="Wang Q."/>
            <person name="Wei S."/>
            <person name="Zheng Y."/>
            <person name="Lin W."/>
            <person name="Duan Y."/>
            <person name="Cao H."/>
            <person name="Xiong S."/>
            <person name="Wang X."/>
            <person name="Wei L."/>
            <person name="Li C."/>
            <person name="Ma Q."/>
            <person name="Ju M."/>
            <person name="Zhao R."/>
            <person name="Li G."/>
            <person name="Mu C."/>
            <person name="Tian Q."/>
            <person name="Mei H."/>
            <person name="Zhang T."/>
            <person name="Gao T."/>
            <person name="Zhang H."/>
        </authorList>
    </citation>
    <scope>NUCLEOTIDE SEQUENCE</scope>
    <source>
        <strain evidence="4">3651</strain>
    </source>
</reference>
<feature type="domain" description="Zinc knuckle CX2CX4HX4C" evidence="3">
    <location>
        <begin position="176"/>
        <end position="221"/>
    </location>
</feature>
<dbReference type="AlphaFoldDB" id="A0AAE1YFC5"/>
<feature type="domain" description="DUF4283" evidence="2">
    <location>
        <begin position="52"/>
        <end position="110"/>
    </location>
</feature>
<evidence type="ECO:0008006" key="6">
    <source>
        <dbReference type="Google" id="ProtNLM"/>
    </source>
</evidence>
<dbReference type="InterPro" id="IPR025836">
    <property type="entry name" value="Zn_knuckle_CX2CX4HX4C"/>
</dbReference>
<evidence type="ECO:0000259" key="2">
    <source>
        <dbReference type="Pfam" id="PF14111"/>
    </source>
</evidence>
<evidence type="ECO:0000313" key="4">
    <source>
        <dbReference type="EMBL" id="KAK4428982.1"/>
    </source>
</evidence>